<feature type="transmembrane region" description="Helical" evidence="6">
    <location>
        <begin position="160"/>
        <end position="177"/>
    </location>
</feature>
<keyword evidence="9" id="KW-1185">Reference proteome</keyword>
<organism evidence="8 9">
    <name type="scientific">Candidatus Enterococcus myersii</name>
    <dbReference type="NCBI Taxonomy" id="2815322"/>
    <lineage>
        <taxon>Bacteria</taxon>
        <taxon>Bacillati</taxon>
        <taxon>Bacillota</taxon>
        <taxon>Bacilli</taxon>
        <taxon>Lactobacillales</taxon>
        <taxon>Enterococcaceae</taxon>
        <taxon>Enterococcus</taxon>
    </lineage>
</organism>
<keyword evidence="5 6" id="KW-0472">Membrane</keyword>
<dbReference type="Gene3D" id="1.20.1250.20">
    <property type="entry name" value="MFS general substrate transporter like domains"/>
    <property type="match status" value="1"/>
</dbReference>
<feature type="transmembrane region" description="Helical" evidence="6">
    <location>
        <begin position="183"/>
        <end position="202"/>
    </location>
</feature>
<accession>A0ABS3HAF7</accession>
<feature type="transmembrane region" description="Helical" evidence="6">
    <location>
        <begin position="120"/>
        <end position="140"/>
    </location>
</feature>
<feature type="transmembrane region" description="Helical" evidence="6">
    <location>
        <begin position="63"/>
        <end position="84"/>
    </location>
</feature>
<comment type="caution">
    <text evidence="8">The sequence shown here is derived from an EMBL/GenBank/DDBJ whole genome shotgun (WGS) entry which is preliminary data.</text>
</comment>
<dbReference type="Proteomes" id="UP000664256">
    <property type="component" value="Unassembled WGS sequence"/>
</dbReference>
<dbReference type="InterPro" id="IPR020846">
    <property type="entry name" value="MFS_dom"/>
</dbReference>
<dbReference type="PROSITE" id="PS50850">
    <property type="entry name" value="MFS"/>
    <property type="match status" value="1"/>
</dbReference>
<feature type="transmembrane region" description="Helical" evidence="6">
    <location>
        <begin position="29"/>
        <end position="51"/>
    </location>
</feature>
<keyword evidence="3 6" id="KW-0812">Transmembrane</keyword>
<evidence type="ECO:0000256" key="5">
    <source>
        <dbReference type="ARBA" id="ARBA00023136"/>
    </source>
</evidence>
<evidence type="ECO:0000256" key="3">
    <source>
        <dbReference type="ARBA" id="ARBA00022692"/>
    </source>
</evidence>
<keyword evidence="2" id="KW-0813">Transport</keyword>
<evidence type="ECO:0000256" key="4">
    <source>
        <dbReference type="ARBA" id="ARBA00022989"/>
    </source>
</evidence>
<evidence type="ECO:0000256" key="2">
    <source>
        <dbReference type="ARBA" id="ARBA00022448"/>
    </source>
</evidence>
<comment type="subcellular location">
    <subcellularLocation>
        <location evidence="1">Cell membrane</location>
        <topology evidence="1">Multi-pass membrane protein</topology>
    </subcellularLocation>
</comment>
<protein>
    <submittedName>
        <fullName evidence="8">MFS transporter</fullName>
    </submittedName>
</protein>
<dbReference type="SUPFAM" id="SSF103473">
    <property type="entry name" value="MFS general substrate transporter"/>
    <property type="match status" value="1"/>
</dbReference>
<dbReference type="Pfam" id="PF07690">
    <property type="entry name" value="MFS_1"/>
    <property type="match status" value="1"/>
</dbReference>
<evidence type="ECO:0000313" key="8">
    <source>
        <dbReference type="EMBL" id="MBO0450441.1"/>
    </source>
</evidence>
<proteinExistence type="predicted"/>
<feature type="transmembrane region" description="Helical" evidence="6">
    <location>
        <begin position="379"/>
        <end position="400"/>
    </location>
</feature>
<gene>
    <name evidence="8" type="ORF">JZO76_13015</name>
</gene>
<evidence type="ECO:0000259" key="7">
    <source>
        <dbReference type="PROSITE" id="PS50850"/>
    </source>
</evidence>
<reference evidence="8 9" key="1">
    <citation type="submission" date="2021-03" db="EMBL/GenBank/DDBJ databases">
        <title>Enterococcal diversity collection.</title>
        <authorList>
            <person name="Gilmore M.S."/>
            <person name="Schwartzman J."/>
            <person name="Van Tyne D."/>
            <person name="Martin M."/>
            <person name="Earl A.M."/>
            <person name="Manson A.L."/>
            <person name="Straub T."/>
            <person name="Salamzade R."/>
            <person name="Saavedra J."/>
            <person name="Lebreton F."/>
            <person name="Prichula J."/>
            <person name="Schaufler K."/>
            <person name="Gaca A."/>
            <person name="Sgardioli B."/>
            <person name="Wagenaar J."/>
            <person name="Strong T."/>
        </authorList>
    </citation>
    <scope>NUCLEOTIDE SEQUENCE [LARGE SCALE GENOMIC DNA]</scope>
    <source>
        <strain evidence="8 9">MJM12</strain>
    </source>
</reference>
<keyword evidence="4 6" id="KW-1133">Transmembrane helix</keyword>
<dbReference type="PANTHER" id="PTHR23508:SF10">
    <property type="entry name" value="CARBOXYLIC ACID TRANSPORTER PROTEIN HOMOLOG"/>
    <property type="match status" value="1"/>
</dbReference>
<feature type="domain" description="Major facilitator superfamily (MFS) profile" evidence="7">
    <location>
        <begin position="29"/>
        <end position="433"/>
    </location>
</feature>
<feature type="transmembrane region" description="Helical" evidence="6">
    <location>
        <begin position="283"/>
        <end position="302"/>
    </location>
</feature>
<feature type="transmembrane region" description="Helical" evidence="6">
    <location>
        <begin position="406"/>
        <end position="428"/>
    </location>
</feature>
<dbReference type="EMBL" id="JAFLVT010000019">
    <property type="protein sequence ID" value="MBO0450441.1"/>
    <property type="molecule type" value="Genomic_DNA"/>
</dbReference>
<name>A0ABS3HAF7_9ENTE</name>
<evidence type="ECO:0000313" key="9">
    <source>
        <dbReference type="Proteomes" id="UP000664256"/>
    </source>
</evidence>
<feature type="transmembrane region" description="Helical" evidence="6">
    <location>
        <begin position="245"/>
        <end position="263"/>
    </location>
</feature>
<dbReference type="InterPro" id="IPR011701">
    <property type="entry name" value="MFS"/>
</dbReference>
<feature type="transmembrane region" description="Helical" evidence="6">
    <location>
        <begin position="314"/>
        <end position="332"/>
    </location>
</feature>
<feature type="transmembrane region" description="Helical" evidence="6">
    <location>
        <begin position="96"/>
        <end position="114"/>
    </location>
</feature>
<dbReference type="InterPro" id="IPR036259">
    <property type="entry name" value="MFS_trans_sf"/>
</dbReference>
<sequence length="447" mass="48267">MNYFITNEGVENVNKNEEKSDLLKEYSPLATAAGIGSMLGSGCIVGLSATIPVWQKGLELTAGQVGIISGALTFAIAFGSLFAGNITKIFGLIKSFNWLNLFYAIGAGICVLSNNFNFLLVGVIIMGFASGADLPISLTVVSYDAPDETTSAKLVSSTQIFWQIGVFISYICSFLLSGISGVLGARIVFGILFSFALVTWLWRSSSKKFKMFHERGAKNQAAKKEGENAEVSFKNVLFGSNKEKYLGFFFAILIFYVCWNLLANTWGQFQTYALTNAGATQTQATGLGIILNVVSLLTTIAFTSVAGGKYRNKAFFLGAFVQFAAMLGMALIGGGAGFLALAVTIGFYNFGNPLAGEAIYKVWTQESFPAETRASLQGFINGFSRMCCGLFAFVTPFLVAPGRIQYSMYGFAGIVFLATLAGIMMMRLQNKYRHGKKPKAEQEKIVA</sequence>
<dbReference type="PANTHER" id="PTHR23508">
    <property type="entry name" value="CARBOXYLIC ACID TRANSPORTER PROTEIN HOMOLOG"/>
    <property type="match status" value="1"/>
</dbReference>
<evidence type="ECO:0000256" key="6">
    <source>
        <dbReference type="SAM" id="Phobius"/>
    </source>
</evidence>
<evidence type="ECO:0000256" key="1">
    <source>
        <dbReference type="ARBA" id="ARBA00004651"/>
    </source>
</evidence>